<comment type="caution">
    <text evidence="4">The sequence shown here is derived from an EMBL/GenBank/DDBJ whole genome shotgun (WGS) entry which is preliminary data.</text>
</comment>
<dbReference type="EMBL" id="SADE01000002">
    <property type="protein sequence ID" value="RVU36159.1"/>
    <property type="molecule type" value="Genomic_DNA"/>
</dbReference>
<evidence type="ECO:0000313" key="4">
    <source>
        <dbReference type="EMBL" id="RVU36159.1"/>
    </source>
</evidence>
<evidence type="ECO:0000313" key="5">
    <source>
        <dbReference type="Proteomes" id="UP000287447"/>
    </source>
</evidence>
<accession>A0A437QNZ3</accession>
<protein>
    <submittedName>
        <fullName evidence="4">DUF971 domain-containing protein</fullName>
    </submittedName>
</protein>
<dbReference type="GO" id="GO:0046872">
    <property type="term" value="F:metal ion binding"/>
    <property type="evidence" value="ECO:0007669"/>
    <property type="project" value="UniProtKB-KW"/>
</dbReference>
<dbReference type="Gene3D" id="3.30.2020.30">
    <property type="match status" value="1"/>
</dbReference>
<dbReference type="InterPro" id="IPR010376">
    <property type="entry name" value="GBBH-like_N"/>
</dbReference>
<keyword evidence="2" id="KW-0408">Iron</keyword>
<dbReference type="PANTHER" id="PTHR35303:SF5">
    <property type="entry name" value="OS02G0197800 PROTEIN"/>
    <property type="match status" value="1"/>
</dbReference>
<gene>
    <name evidence="4" type="ORF">EOI86_13110</name>
</gene>
<evidence type="ECO:0000256" key="2">
    <source>
        <dbReference type="ARBA" id="ARBA00023004"/>
    </source>
</evidence>
<dbReference type="OrthoDB" id="9794178at2"/>
<dbReference type="RefSeq" id="WP_127765635.1">
    <property type="nucleotide sequence ID" value="NZ_SADE01000002.1"/>
</dbReference>
<dbReference type="Pfam" id="PF06155">
    <property type="entry name" value="GBBH-like_N"/>
    <property type="match status" value="1"/>
</dbReference>
<evidence type="ECO:0000256" key="1">
    <source>
        <dbReference type="ARBA" id="ARBA00022723"/>
    </source>
</evidence>
<keyword evidence="1" id="KW-0479">Metal-binding</keyword>
<name>A0A437QNZ3_9PROT</name>
<proteinExistence type="predicted"/>
<reference evidence="5" key="1">
    <citation type="submission" date="2019-01" db="EMBL/GenBank/DDBJ databases">
        <title>Gri0909 isolated from a small marine red alga.</title>
        <authorList>
            <person name="Kim J."/>
            <person name="Jeong S.E."/>
            <person name="Jeon C.O."/>
        </authorList>
    </citation>
    <scope>NUCLEOTIDE SEQUENCE [LARGE SCALE GENOMIC DNA]</scope>
    <source>
        <strain evidence="5">Gri0909</strain>
    </source>
</reference>
<dbReference type="Proteomes" id="UP000287447">
    <property type="component" value="Unassembled WGS sequence"/>
</dbReference>
<evidence type="ECO:0000259" key="3">
    <source>
        <dbReference type="Pfam" id="PF06155"/>
    </source>
</evidence>
<dbReference type="AlphaFoldDB" id="A0A437QNZ3"/>
<keyword evidence="5" id="KW-1185">Reference proteome</keyword>
<organism evidence="4 5">
    <name type="scientific">Hwanghaeella grinnelliae</name>
    <dbReference type="NCBI Taxonomy" id="2500179"/>
    <lineage>
        <taxon>Bacteria</taxon>
        <taxon>Pseudomonadati</taxon>
        <taxon>Pseudomonadota</taxon>
        <taxon>Alphaproteobacteria</taxon>
        <taxon>Rhodospirillales</taxon>
        <taxon>Rhodospirillaceae</taxon>
        <taxon>Hwanghaeella</taxon>
    </lineage>
</organism>
<dbReference type="InterPro" id="IPR038492">
    <property type="entry name" value="GBBH-like_N_sf"/>
</dbReference>
<feature type="domain" description="Gamma-butyrobetaine hydroxylase-like N-terminal" evidence="3">
    <location>
        <begin position="23"/>
        <end position="107"/>
    </location>
</feature>
<dbReference type="PANTHER" id="PTHR35303">
    <property type="entry name" value="OS02G0197800 PROTEIN"/>
    <property type="match status" value="1"/>
</dbReference>
<sequence length="133" mass="14831">MNGNAAGTEDANRFATKVWPTEIKLHKAEKILEVAFDTGETFKYPAEYLRVESPSAEVQGHSPSQKKTVPGRRHVGIMNLETVGNYAVRIVFDDLHDSGIFSWAYLYELGTDQEARWANYLAALSAQGLSRDP</sequence>